<reference evidence="1" key="1">
    <citation type="submission" date="2014-09" db="EMBL/GenBank/DDBJ databases">
        <authorList>
            <person name="Magalhaes I.L.F."/>
            <person name="Oliveira U."/>
            <person name="Santos F.R."/>
            <person name="Vidigal T.H.D.A."/>
            <person name="Brescovit A.D."/>
            <person name="Santos A.J."/>
        </authorList>
    </citation>
    <scope>NUCLEOTIDE SEQUENCE</scope>
    <source>
        <tissue evidence="1">Shoot tissue taken approximately 20 cm above the soil surface</tissue>
    </source>
</reference>
<dbReference type="AlphaFoldDB" id="A0A0A8Z635"/>
<name>A0A0A8Z635_ARUDO</name>
<organism evidence="1">
    <name type="scientific">Arundo donax</name>
    <name type="common">Giant reed</name>
    <name type="synonym">Donax arundinaceus</name>
    <dbReference type="NCBI Taxonomy" id="35708"/>
    <lineage>
        <taxon>Eukaryota</taxon>
        <taxon>Viridiplantae</taxon>
        <taxon>Streptophyta</taxon>
        <taxon>Embryophyta</taxon>
        <taxon>Tracheophyta</taxon>
        <taxon>Spermatophyta</taxon>
        <taxon>Magnoliopsida</taxon>
        <taxon>Liliopsida</taxon>
        <taxon>Poales</taxon>
        <taxon>Poaceae</taxon>
        <taxon>PACMAD clade</taxon>
        <taxon>Arundinoideae</taxon>
        <taxon>Arundineae</taxon>
        <taxon>Arundo</taxon>
    </lineage>
</organism>
<reference evidence="1" key="2">
    <citation type="journal article" date="2015" name="Data Brief">
        <title>Shoot transcriptome of the giant reed, Arundo donax.</title>
        <authorList>
            <person name="Barrero R.A."/>
            <person name="Guerrero F.D."/>
            <person name="Moolhuijzen P."/>
            <person name="Goolsby J.A."/>
            <person name="Tidwell J."/>
            <person name="Bellgard S.E."/>
            <person name="Bellgard M.I."/>
        </authorList>
    </citation>
    <scope>NUCLEOTIDE SEQUENCE</scope>
    <source>
        <tissue evidence="1">Shoot tissue taken approximately 20 cm above the soil surface</tissue>
    </source>
</reference>
<dbReference type="EMBL" id="GBRH01267573">
    <property type="protein sequence ID" value="JAD30322.1"/>
    <property type="molecule type" value="Transcribed_RNA"/>
</dbReference>
<sequence>MLKSQMLVVVRRRATQDIVQGITLRKTQ</sequence>
<accession>A0A0A8Z635</accession>
<protein>
    <submittedName>
        <fullName evidence="1">Uncharacterized protein</fullName>
    </submittedName>
</protein>
<evidence type="ECO:0000313" key="1">
    <source>
        <dbReference type="EMBL" id="JAD30322.1"/>
    </source>
</evidence>
<proteinExistence type="predicted"/>